<gene>
    <name evidence="1" type="ORF">EYF80_018383</name>
</gene>
<sequence length="288" mass="33292">MLGKEGGEGKKKKNGLRREKGPLSLIPRVWTRVMSHSTNKRRCRLARAFIFHRRSSNHIQPVEIYLQPRRARRGPFTLSFIFISPDVYELECGTSSRANVQRTQTMLDVAISSGKARNLQHSRTVDNHFCKMLDPDLVMSYMFSNAGTLKLTHGDRERQQIGADNEVREQLTLPAEDINAQFTRHHCLGHSAMEYMLAQTRLWLREEFFTFLAHCARLGLDEAKGWQGDRLSEGHYRERGDVNQLTGRQRASGGLIGWMAWDRCNQDSVWRELETLDDTGYPTQWFPL</sequence>
<keyword evidence="2" id="KW-1185">Reference proteome</keyword>
<dbReference type="EMBL" id="SRLO01000150">
    <property type="protein sequence ID" value="TNN71434.1"/>
    <property type="molecule type" value="Genomic_DNA"/>
</dbReference>
<evidence type="ECO:0000313" key="2">
    <source>
        <dbReference type="Proteomes" id="UP000314294"/>
    </source>
</evidence>
<dbReference type="Proteomes" id="UP000314294">
    <property type="component" value="Unassembled WGS sequence"/>
</dbReference>
<proteinExistence type="predicted"/>
<dbReference type="AlphaFoldDB" id="A0A4Z2I2A3"/>
<dbReference type="OrthoDB" id="10047851at2759"/>
<reference evidence="1 2" key="1">
    <citation type="submission" date="2019-03" db="EMBL/GenBank/DDBJ databases">
        <title>First draft genome of Liparis tanakae, snailfish: a comprehensive survey of snailfish specific genes.</title>
        <authorList>
            <person name="Kim W."/>
            <person name="Song I."/>
            <person name="Jeong J.-H."/>
            <person name="Kim D."/>
            <person name="Kim S."/>
            <person name="Ryu S."/>
            <person name="Song J.Y."/>
            <person name="Lee S.K."/>
        </authorList>
    </citation>
    <scope>NUCLEOTIDE SEQUENCE [LARGE SCALE GENOMIC DNA]</scope>
    <source>
        <tissue evidence="1">Muscle</tissue>
    </source>
</reference>
<evidence type="ECO:0000313" key="1">
    <source>
        <dbReference type="EMBL" id="TNN71434.1"/>
    </source>
</evidence>
<accession>A0A4Z2I2A3</accession>
<protein>
    <submittedName>
        <fullName evidence="1">Uncharacterized protein</fullName>
    </submittedName>
</protein>
<name>A0A4Z2I2A3_9TELE</name>
<organism evidence="1 2">
    <name type="scientific">Liparis tanakae</name>
    <name type="common">Tanaka's snailfish</name>
    <dbReference type="NCBI Taxonomy" id="230148"/>
    <lineage>
        <taxon>Eukaryota</taxon>
        <taxon>Metazoa</taxon>
        <taxon>Chordata</taxon>
        <taxon>Craniata</taxon>
        <taxon>Vertebrata</taxon>
        <taxon>Euteleostomi</taxon>
        <taxon>Actinopterygii</taxon>
        <taxon>Neopterygii</taxon>
        <taxon>Teleostei</taxon>
        <taxon>Neoteleostei</taxon>
        <taxon>Acanthomorphata</taxon>
        <taxon>Eupercaria</taxon>
        <taxon>Perciformes</taxon>
        <taxon>Cottioidei</taxon>
        <taxon>Cottales</taxon>
        <taxon>Liparidae</taxon>
        <taxon>Liparis</taxon>
    </lineage>
</organism>
<comment type="caution">
    <text evidence="1">The sequence shown here is derived from an EMBL/GenBank/DDBJ whole genome shotgun (WGS) entry which is preliminary data.</text>
</comment>